<evidence type="ECO:0000256" key="6">
    <source>
        <dbReference type="ARBA" id="ARBA00024338"/>
    </source>
</evidence>
<keyword evidence="5 8" id="KW-0472">Membrane</keyword>
<evidence type="ECO:0000313" key="10">
    <source>
        <dbReference type="EMBL" id="KAK5952849.1"/>
    </source>
</evidence>
<comment type="caution">
    <text evidence="10">The sequence shown here is derived from an EMBL/GenBank/DDBJ whole genome shotgun (WGS) entry which is preliminary data.</text>
</comment>
<evidence type="ECO:0000256" key="1">
    <source>
        <dbReference type="ARBA" id="ARBA00004141"/>
    </source>
</evidence>
<dbReference type="AlphaFoldDB" id="A0AAN8I5F4"/>
<feature type="transmembrane region" description="Helical" evidence="8">
    <location>
        <begin position="346"/>
        <end position="367"/>
    </location>
</feature>
<keyword evidence="2" id="KW-0813">Transport</keyword>
<feature type="domain" description="Major facilitator superfamily (MFS) profile" evidence="9">
    <location>
        <begin position="49"/>
        <end position="524"/>
    </location>
</feature>
<dbReference type="EMBL" id="JAKLMC020000013">
    <property type="protein sequence ID" value="KAK5952849.1"/>
    <property type="molecule type" value="Genomic_DNA"/>
</dbReference>
<evidence type="ECO:0000256" key="7">
    <source>
        <dbReference type="SAM" id="MobiDB-lite"/>
    </source>
</evidence>
<feature type="transmembrane region" description="Helical" evidence="8">
    <location>
        <begin position="318"/>
        <end position="339"/>
    </location>
</feature>
<feature type="transmembrane region" description="Helical" evidence="8">
    <location>
        <begin position="174"/>
        <end position="196"/>
    </location>
</feature>
<dbReference type="PROSITE" id="PS50850">
    <property type="entry name" value="MFS"/>
    <property type="match status" value="1"/>
</dbReference>
<organism evidence="10 11">
    <name type="scientific">Knufia fluminis</name>
    <dbReference type="NCBI Taxonomy" id="191047"/>
    <lineage>
        <taxon>Eukaryota</taxon>
        <taxon>Fungi</taxon>
        <taxon>Dikarya</taxon>
        <taxon>Ascomycota</taxon>
        <taxon>Pezizomycotina</taxon>
        <taxon>Eurotiomycetes</taxon>
        <taxon>Chaetothyriomycetidae</taxon>
        <taxon>Chaetothyriales</taxon>
        <taxon>Trichomeriaceae</taxon>
        <taxon>Knufia</taxon>
    </lineage>
</organism>
<evidence type="ECO:0000256" key="8">
    <source>
        <dbReference type="SAM" id="Phobius"/>
    </source>
</evidence>
<sequence>MAFDKGHADGDVLRTIDDKDSPANYDREHEIPISSPQPRPPLSLLQKIHVSASIILLFLNYFSAQFILSYFQTSFSTTLNLSSASYGLLSGYATGIVYALLALPIAYLADYFPRARVWTLAAASTWWSLSVIFQSLSHNFWQVLLARISMGIGQSCVEALSISLISDMIQWRNVFLGSSVFYVGVYIGEAVSGQIALAFPDDSEGWRVALRSIGITGIVLAVLVGVVIRDPKRQDSVVGSASRFEDGGAPARREDKLASARMELRGTVSYVLHMRSFWLLVLSAAFRQLAGNVFGYYMPSYLANTYPDKPELLSRYGIIVGVVGSVTVLAGGGLTSLLWHRTKLTPLYLTGIGGMISALFVLLMVFSRDIADGNQDRGIKILYSMMSLAYLTAESWLGALNGLIALLLPPRYKTFGLAIWSTIQVLVYSSGPAIIGLALRNTDVASPTYTKDTQVALAVIIPICYWIAGVGFLCAVPLLKRDFTEQISSSTLGRGKKVGVLSFAILLSALVIALFVASIVIAAK</sequence>
<evidence type="ECO:0000256" key="5">
    <source>
        <dbReference type="ARBA" id="ARBA00023136"/>
    </source>
</evidence>
<evidence type="ECO:0000256" key="3">
    <source>
        <dbReference type="ARBA" id="ARBA00022692"/>
    </source>
</evidence>
<evidence type="ECO:0000256" key="2">
    <source>
        <dbReference type="ARBA" id="ARBA00022448"/>
    </source>
</evidence>
<keyword evidence="3 8" id="KW-0812">Transmembrane</keyword>
<comment type="similarity">
    <text evidence="6">Belongs to the major facilitator superfamily. Spinster (TC 2.A.1.49) family.</text>
</comment>
<feature type="transmembrane region" description="Helical" evidence="8">
    <location>
        <begin position="48"/>
        <end position="68"/>
    </location>
</feature>
<evidence type="ECO:0000313" key="11">
    <source>
        <dbReference type="Proteomes" id="UP001316803"/>
    </source>
</evidence>
<dbReference type="InterPro" id="IPR020846">
    <property type="entry name" value="MFS_dom"/>
</dbReference>
<feature type="transmembrane region" description="Helical" evidence="8">
    <location>
        <begin position="277"/>
        <end position="298"/>
    </location>
</feature>
<dbReference type="SUPFAM" id="SSF103473">
    <property type="entry name" value="MFS general substrate transporter"/>
    <property type="match status" value="1"/>
</dbReference>
<feature type="compositionally biased region" description="Basic and acidic residues" evidence="7">
    <location>
        <begin position="1"/>
        <end position="31"/>
    </location>
</feature>
<dbReference type="PANTHER" id="PTHR23505:SF79">
    <property type="entry name" value="PROTEIN SPINSTER"/>
    <property type="match status" value="1"/>
</dbReference>
<keyword evidence="11" id="KW-1185">Reference proteome</keyword>
<dbReference type="InterPro" id="IPR044770">
    <property type="entry name" value="MFS_spinster-like"/>
</dbReference>
<feature type="transmembrane region" description="Helical" evidence="8">
    <location>
        <begin position="88"/>
        <end position="108"/>
    </location>
</feature>
<feature type="transmembrane region" description="Helical" evidence="8">
    <location>
        <begin position="387"/>
        <end position="408"/>
    </location>
</feature>
<name>A0AAN8I5F4_9EURO</name>
<feature type="transmembrane region" description="Helical" evidence="8">
    <location>
        <begin position="208"/>
        <end position="228"/>
    </location>
</feature>
<feature type="transmembrane region" description="Helical" evidence="8">
    <location>
        <begin position="455"/>
        <end position="479"/>
    </location>
</feature>
<dbReference type="InterPro" id="IPR036259">
    <property type="entry name" value="MFS_trans_sf"/>
</dbReference>
<comment type="subcellular location">
    <subcellularLocation>
        <location evidence="1">Membrane</location>
        <topology evidence="1">Multi-pass membrane protein</topology>
    </subcellularLocation>
</comment>
<dbReference type="Proteomes" id="UP001316803">
    <property type="component" value="Unassembled WGS sequence"/>
</dbReference>
<dbReference type="GO" id="GO:0016020">
    <property type="term" value="C:membrane"/>
    <property type="evidence" value="ECO:0007669"/>
    <property type="project" value="UniProtKB-SubCell"/>
</dbReference>
<accession>A0AAN8I5F4</accession>
<dbReference type="PANTHER" id="PTHR23505">
    <property type="entry name" value="SPINSTER"/>
    <property type="match status" value="1"/>
</dbReference>
<dbReference type="Pfam" id="PF07690">
    <property type="entry name" value="MFS_1"/>
    <property type="match status" value="1"/>
</dbReference>
<evidence type="ECO:0000256" key="4">
    <source>
        <dbReference type="ARBA" id="ARBA00022989"/>
    </source>
</evidence>
<protein>
    <recommendedName>
        <fullName evidence="9">Major facilitator superfamily (MFS) profile domain-containing protein</fullName>
    </recommendedName>
</protein>
<dbReference type="GO" id="GO:0022857">
    <property type="term" value="F:transmembrane transporter activity"/>
    <property type="evidence" value="ECO:0007669"/>
    <property type="project" value="InterPro"/>
</dbReference>
<feature type="region of interest" description="Disordered" evidence="7">
    <location>
        <begin position="1"/>
        <end position="38"/>
    </location>
</feature>
<reference evidence="10 11" key="1">
    <citation type="submission" date="2022-12" db="EMBL/GenBank/DDBJ databases">
        <title>Genomic features and morphological characterization of a novel Knufia sp. strain isolated from spacecraft assembly facility.</title>
        <authorList>
            <person name="Teixeira M."/>
            <person name="Chander A.M."/>
            <person name="Stajich J.E."/>
            <person name="Venkateswaran K."/>
        </authorList>
    </citation>
    <scope>NUCLEOTIDE SEQUENCE [LARGE SCALE GENOMIC DNA]</scope>
    <source>
        <strain evidence="10 11">FJI-L2-BK-P2</strain>
    </source>
</reference>
<keyword evidence="4 8" id="KW-1133">Transmembrane helix</keyword>
<evidence type="ECO:0000259" key="9">
    <source>
        <dbReference type="PROSITE" id="PS50850"/>
    </source>
</evidence>
<dbReference type="InterPro" id="IPR011701">
    <property type="entry name" value="MFS"/>
</dbReference>
<proteinExistence type="inferred from homology"/>
<gene>
    <name evidence="10" type="ORF">OHC33_005968</name>
</gene>
<feature type="transmembrane region" description="Helical" evidence="8">
    <location>
        <begin position="415"/>
        <end position="435"/>
    </location>
</feature>
<dbReference type="Gene3D" id="1.20.1250.20">
    <property type="entry name" value="MFS general substrate transporter like domains"/>
    <property type="match status" value="1"/>
</dbReference>
<feature type="transmembrane region" description="Helical" evidence="8">
    <location>
        <begin position="500"/>
        <end position="523"/>
    </location>
</feature>